<proteinExistence type="predicted"/>
<protein>
    <submittedName>
        <fullName evidence="1">Uncharacterized protein</fullName>
    </submittedName>
</protein>
<dbReference type="Proteomes" id="UP000075882">
    <property type="component" value="Unassembled WGS sequence"/>
</dbReference>
<name>A0A8W7PI07_ANOCL</name>
<evidence type="ECO:0000313" key="1">
    <source>
        <dbReference type="EnsemblMetazoa" id="ACOM031478-PA.1"/>
    </source>
</evidence>
<accession>A0A8W7PI07</accession>
<sequence length="397" mass="45094">MAERREKSYSMSVCGGSGEDLLIPGRDVIVAQVQLLQIRQVGETFPMQHAQYVPAQIQHTQPLQRHQPVQLLHHRVLEVQHLQTVGQQREAGRVQRLRYPHIVRNVQHCDLFAHEQIVDDRGQPNVAVADVLDAPLHGAQRNERLILKPRVRQIEKHQADEREKDILMQVHARDQLHERVLDPLLARAPRIHVGQVEMEQAAQRVEYLRRQCCDAIVRQEQILEVYIAEERFGQCAQATVAHIQHPQLGQQWQTVVFGCNWKSKYGSVAGGLEWYQCADTLHQPLHTVIGQPQTGQIEGMRSGPYRQPAVLRHPRQIVVGRAEQTLRLALLRAGPGVERAQRDVVPFAGPVRQIVHPTIAVTLVDAPAPEQIAVGRVDALEALRFLALLEPFAQRER</sequence>
<dbReference type="AlphaFoldDB" id="A0A8W7PI07"/>
<reference evidence="1" key="1">
    <citation type="submission" date="2022-08" db="UniProtKB">
        <authorList>
            <consortium name="EnsemblMetazoa"/>
        </authorList>
    </citation>
    <scope>IDENTIFICATION</scope>
</reference>
<organism evidence="1">
    <name type="scientific">Anopheles coluzzii</name>
    <name type="common">African malaria mosquito</name>
    <dbReference type="NCBI Taxonomy" id="1518534"/>
    <lineage>
        <taxon>Eukaryota</taxon>
        <taxon>Metazoa</taxon>
        <taxon>Ecdysozoa</taxon>
        <taxon>Arthropoda</taxon>
        <taxon>Hexapoda</taxon>
        <taxon>Insecta</taxon>
        <taxon>Pterygota</taxon>
        <taxon>Neoptera</taxon>
        <taxon>Endopterygota</taxon>
        <taxon>Diptera</taxon>
        <taxon>Nematocera</taxon>
        <taxon>Culicoidea</taxon>
        <taxon>Culicidae</taxon>
        <taxon>Anophelinae</taxon>
        <taxon>Anopheles</taxon>
    </lineage>
</organism>
<dbReference type="EnsemblMetazoa" id="ACOM031478-RA">
    <property type="protein sequence ID" value="ACOM031478-PA.1"/>
    <property type="gene ID" value="ACOM031478"/>
</dbReference>